<keyword evidence="2" id="KW-1185">Reference proteome</keyword>
<accession>A0ABQ9ZAG9</accession>
<evidence type="ECO:0000313" key="1">
    <source>
        <dbReference type="EMBL" id="KAK4009624.1"/>
    </source>
</evidence>
<comment type="caution">
    <text evidence="1">The sequence shown here is derived from an EMBL/GenBank/DDBJ whole genome shotgun (WGS) entry which is preliminary data.</text>
</comment>
<proteinExistence type="predicted"/>
<organism evidence="1 2">
    <name type="scientific">Daphnia magna</name>
    <dbReference type="NCBI Taxonomy" id="35525"/>
    <lineage>
        <taxon>Eukaryota</taxon>
        <taxon>Metazoa</taxon>
        <taxon>Ecdysozoa</taxon>
        <taxon>Arthropoda</taxon>
        <taxon>Crustacea</taxon>
        <taxon>Branchiopoda</taxon>
        <taxon>Diplostraca</taxon>
        <taxon>Cladocera</taxon>
        <taxon>Anomopoda</taxon>
        <taxon>Daphniidae</taxon>
        <taxon>Daphnia</taxon>
    </lineage>
</organism>
<dbReference type="Proteomes" id="UP001234178">
    <property type="component" value="Unassembled WGS sequence"/>
</dbReference>
<gene>
    <name evidence="1" type="ORF">OUZ56_018758</name>
</gene>
<protein>
    <submittedName>
        <fullName evidence="1">Uncharacterized protein</fullName>
    </submittedName>
</protein>
<evidence type="ECO:0000313" key="2">
    <source>
        <dbReference type="Proteomes" id="UP001234178"/>
    </source>
</evidence>
<dbReference type="EMBL" id="JAOYFB010000003">
    <property type="protein sequence ID" value="KAK4009624.1"/>
    <property type="molecule type" value="Genomic_DNA"/>
</dbReference>
<name>A0ABQ9ZAG9_9CRUS</name>
<reference evidence="1 2" key="1">
    <citation type="journal article" date="2023" name="Nucleic Acids Res.">
        <title>The hologenome of Daphnia magna reveals possible DNA methylation and microbiome-mediated evolution of the host genome.</title>
        <authorList>
            <person name="Chaturvedi A."/>
            <person name="Li X."/>
            <person name="Dhandapani V."/>
            <person name="Marshall H."/>
            <person name="Kissane S."/>
            <person name="Cuenca-Cambronero M."/>
            <person name="Asole G."/>
            <person name="Calvet F."/>
            <person name="Ruiz-Romero M."/>
            <person name="Marangio P."/>
            <person name="Guigo R."/>
            <person name="Rago D."/>
            <person name="Mirbahai L."/>
            <person name="Eastwood N."/>
            <person name="Colbourne J.K."/>
            <person name="Zhou J."/>
            <person name="Mallon E."/>
            <person name="Orsini L."/>
        </authorList>
    </citation>
    <scope>NUCLEOTIDE SEQUENCE [LARGE SCALE GENOMIC DNA]</scope>
    <source>
        <strain evidence="1">LRV0_1</strain>
    </source>
</reference>
<sequence>MGGPAISVATPVFYYSGPRNKGTPQNWNVHHGNYVERKRIGMSRTQSDRKQFRSPPLGESVFDRQSKRICFRGQMKTVFGILGSGLHLGTSPKDCPIRDVHNQILFKQFSINQSSKVRHQQKTQCGQQIRQRHHSSSKKIKISALYAIVLDAEPATNGTREELLKAEMQNFLAIPRLSADVMDELDILSW</sequence>